<dbReference type="RefSeq" id="WP_015556369.1">
    <property type="nucleotide sequence ID" value="NC_021038.1"/>
</dbReference>
<evidence type="ECO:0000256" key="1">
    <source>
        <dbReference type="ARBA" id="ARBA00022448"/>
    </source>
</evidence>
<proteinExistence type="predicted"/>
<dbReference type="GO" id="GO:0005886">
    <property type="term" value="C:plasma membrane"/>
    <property type="evidence" value="ECO:0007669"/>
    <property type="project" value="TreeGrafter"/>
</dbReference>
<protein>
    <submittedName>
        <fullName evidence="2">Na+-driven multidrug efflux pump</fullName>
    </submittedName>
</protein>
<keyword evidence="3" id="KW-1185">Reference proteome</keyword>
<organism evidence="2 3">
    <name type="scientific">Fretibacterium fastidiosum</name>
    <dbReference type="NCBI Taxonomy" id="651822"/>
    <lineage>
        <taxon>Bacteria</taxon>
        <taxon>Thermotogati</taxon>
        <taxon>Synergistota</taxon>
        <taxon>Synergistia</taxon>
        <taxon>Synergistales</taxon>
        <taxon>Aminobacteriaceae</taxon>
        <taxon>Fretibacterium</taxon>
    </lineage>
</organism>
<dbReference type="InterPro" id="IPR002528">
    <property type="entry name" value="MATE_fam"/>
</dbReference>
<dbReference type="InterPro" id="IPR050222">
    <property type="entry name" value="MATE_MdtK"/>
</dbReference>
<dbReference type="PANTHER" id="PTHR43298">
    <property type="entry name" value="MULTIDRUG RESISTANCE PROTEIN NORM-RELATED"/>
    <property type="match status" value="1"/>
</dbReference>
<dbReference type="GO" id="GO:0042910">
    <property type="term" value="F:xenobiotic transmembrane transporter activity"/>
    <property type="evidence" value="ECO:0007669"/>
    <property type="project" value="InterPro"/>
</dbReference>
<sequence>MTTDPEILSLSVEVLRVELLAEPLYGAHIVAAGVFRGAGDTLFSSLMTLASMWGVRLPLAAFLAPRRGLRGVWLAMCVELCGRGAIFLARLAGPRWQRRGLAAATERSGGTRD</sequence>
<name>A0AB94IWT9_9BACT</name>
<evidence type="ECO:0000313" key="3">
    <source>
        <dbReference type="Proteomes" id="UP000008957"/>
    </source>
</evidence>
<dbReference type="PANTHER" id="PTHR43298:SF2">
    <property type="entry name" value="FMN_FAD EXPORTER YEEO-RELATED"/>
    <property type="match status" value="1"/>
</dbReference>
<dbReference type="GO" id="GO:0015297">
    <property type="term" value="F:antiporter activity"/>
    <property type="evidence" value="ECO:0007669"/>
    <property type="project" value="InterPro"/>
</dbReference>
<reference evidence="3" key="1">
    <citation type="submission" date="2010-03" db="EMBL/GenBank/DDBJ databases">
        <title>The genome sequence of Synergistetes sp. SGP1.</title>
        <authorList>
            <consortium name="metaHIT consortium -- http://www.metahit.eu/"/>
            <person name="Pajon A."/>
            <person name="Turner K."/>
            <person name="Parkhill J."/>
            <person name="Wade W."/>
            <person name="Vartoukian S."/>
        </authorList>
    </citation>
    <scope>NUCLEOTIDE SEQUENCE [LARGE SCALE GENOMIC DNA]</scope>
    <source>
        <strain evidence="3">SGP1</strain>
    </source>
</reference>
<keyword evidence="1" id="KW-0813">Transport</keyword>
<dbReference type="EMBL" id="FP929056">
    <property type="protein sequence ID" value="CBL28222.1"/>
    <property type="molecule type" value="Genomic_DNA"/>
</dbReference>
<dbReference type="KEGG" id="sbr:SY1_09790"/>
<evidence type="ECO:0000313" key="2">
    <source>
        <dbReference type="EMBL" id="CBL28222.1"/>
    </source>
</evidence>
<reference evidence="2 3" key="2">
    <citation type="submission" date="2010-03" db="EMBL/GenBank/DDBJ databases">
        <authorList>
            <person name="Pajon A."/>
        </authorList>
    </citation>
    <scope>NUCLEOTIDE SEQUENCE [LARGE SCALE GENOMIC DNA]</scope>
    <source>
        <strain evidence="2 3">SGP1</strain>
    </source>
</reference>
<dbReference type="Pfam" id="PF01554">
    <property type="entry name" value="MatE"/>
    <property type="match status" value="1"/>
</dbReference>
<accession>A0AB94IWT9</accession>
<gene>
    <name evidence="2" type="ORF">SY1_09790</name>
</gene>
<dbReference type="AlphaFoldDB" id="A0AB94IWT9"/>
<dbReference type="Proteomes" id="UP000008957">
    <property type="component" value="Chromosome"/>
</dbReference>